<dbReference type="Proteomes" id="UP000499080">
    <property type="component" value="Unassembled WGS sequence"/>
</dbReference>
<keyword evidence="3" id="KW-1185">Reference proteome</keyword>
<comment type="caution">
    <text evidence="2">The sequence shown here is derived from an EMBL/GenBank/DDBJ whole genome shotgun (WGS) entry which is preliminary data.</text>
</comment>
<gene>
    <name evidence="2" type="ORF">AVEN_45998_1</name>
</gene>
<dbReference type="EMBL" id="BGPR01000813">
    <property type="protein sequence ID" value="GBM36516.1"/>
    <property type="molecule type" value="Genomic_DNA"/>
</dbReference>
<feature type="signal peptide" evidence="1">
    <location>
        <begin position="1"/>
        <end position="17"/>
    </location>
</feature>
<feature type="chain" id="PRO_5021305466" evidence="1">
    <location>
        <begin position="18"/>
        <end position="90"/>
    </location>
</feature>
<feature type="non-terminal residue" evidence="2">
    <location>
        <position position="90"/>
    </location>
</feature>
<accession>A0A4Y2F7T6</accession>
<evidence type="ECO:0000256" key="1">
    <source>
        <dbReference type="SAM" id="SignalP"/>
    </source>
</evidence>
<protein>
    <submittedName>
        <fullName evidence="2">Uncharacterized protein</fullName>
    </submittedName>
</protein>
<evidence type="ECO:0000313" key="2">
    <source>
        <dbReference type="EMBL" id="GBM36516.1"/>
    </source>
</evidence>
<evidence type="ECO:0000313" key="3">
    <source>
        <dbReference type="Proteomes" id="UP000499080"/>
    </source>
</evidence>
<reference evidence="2 3" key="1">
    <citation type="journal article" date="2019" name="Sci. Rep.">
        <title>Orb-weaving spider Araneus ventricosus genome elucidates the spidroin gene catalogue.</title>
        <authorList>
            <person name="Kono N."/>
            <person name="Nakamura H."/>
            <person name="Ohtoshi R."/>
            <person name="Moran D.A.P."/>
            <person name="Shinohara A."/>
            <person name="Yoshida Y."/>
            <person name="Fujiwara M."/>
            <person name="Mori M."/>
            <person name="Tomita M."/>
            <person name="Arakawa K."/>
        </authorList>
    </citation>
    <scope>NUCLEOTIDE SEQUENCE [LARGE SCALE GENOMIC DNA]</scope>
</reference>
<sequence length="90" mass="9012">MIRLGALILLVVASASAEGVFRSLRLSSPIKGHAYSAEVHHAAPAAVVAGPAVSKGYAYSSEVHHSAAVAPALLAAPAVAVKGHAYSSEV</sequence>
<keyword evidence="1" id="KW-0732">Signal</keyword>
<proteinExistence type="predicted"/>
<organism evidence="2 3">
    <name type="scientific">Araneus ventricosus</name>
    <name type="common">Orbweaver spider</name>
    <name type="synonym">Epeira ventricosa</name>
    <dbReference type="NCBI Taxonomy" id="182803"/>
    <lineage>
        <taxon>Eukaryota</taxon>
        <taxon>Metazoa</taxon>
        <taxon>Ecdysozoa</taxon>
        <taxon>Arthropoda</taxon>
        <taxon>Chelicerata</taxon>
        <taxon>Arachnida</taxon>
        <taxon>Araneae</taxon>
        <taxon>Araneomorphae</taxon>
        <taxon>Entelegynae</taxon>
        <taxon>Araneoidea</taxon>
        <taxon>Araneidae</taxon>
        <taxon>Araneus</taxon>
    </lineage>
</organism>
<dbReference type="AlphaFoldDB" id="A0A4Y2F7T6"/>
<name>A0A4Y2F7T6_ARAVE</name>